<accession>A0AAV5QTX1</accession>
<feature type="region of interest" description="Disordered" evidence="6">
    <location>
        <begin position="690"/>
        <end position="712"/>
    </location>
</feature>
<feature type="domain" description="SPX" evidence="8">
    <location>
        <begin position="1"/>
        <end position="169"/>
    </location>
</feature>
<dbReference type="PANTHER" id="PTHR46140">
    <property type="entry name" value="VACUOLAR TRANSPORTER CHAPERONE 1-RELATED"/>
    <property type="match status" value="1"/>
</dbReference>
<dbReference type="PROSITE" id="PS51382">
    <property type="entry name" value="SPX"/>
    <property type="match status" value="1"/>
</dbReference>
<dbReference type="GO" id="GO:0000329">
    <property type="term" value="C:fungal-type vacuole membrane"/>
    <property type="evidence" value="ECO:0007669"/>
    <property type="project" value="TreeGrafter"/>
</dbReference>
<evidence type="ECO:0000256" key="1">
    <source>
        <dbReference type="ARBA" id="ARBA00004128"/>
    </source>
</evidence>
<dbReference type="CDD" id="cd14480">
    <property type="entry name" value="SPX_VTC2_like"/>
    <property type="match status" value="1"/>
</dbReference>
<keyword evidence="2" id="KW-0926">Vacuole</keyword>
<dbReference type="Proteomes" id="UP001360560">
    <property type="component" value="Unassembled WGS sequence"/>
</dbReference>
<dbReference type="EMBL" id="BTFZ01000019">
    <property type="protein sequence ID" value="GMM38352.1"/>
    <property type="molecule type" value="Genomic_DNA"/>
</dbReference>
<feature type="transmembrane region" description="Helical" evidence="7">
    <location>
        <begin position="802"/>
        <end position="824"/>
    </location>
</feature>
<comment type="subcellular location">
    <subcellularLocation>
        <location evidence="1">Vacuole membrane</location>
        <topology evidence="1">Multi-pass membrane protein</topology>
    </subcellularLocation>
</comment>
<dbReference type="Pfam" id="PF02656">
    <property type="entry name" value="DUF202"/>
    <property type="match status" value="1"/>
</dbReference>
<gene>
    <name evidence="9" type="ORF">DASC09_056910</name>
</gene>
<feature type="transmembrane region" description="Helical" evidence="7">
    <location>
        <begin position="761"/>
        <end position="782"/>
    </location>
</feature>
<evidence type="ECO:0000256" key="7">
    <source>
        <dbReference type="SAM" id="Phobius"/>
    </source>
</evidence>
<evidence type="ECO:0000256" key="3">
    <source>
        <dbReference type="ARBA" id="ARBA00022692"/>
    </source>
</evidence>
<sequence length="863" mass="99692">MLFSVKLQKEAYSPWKPQYIDYEKLKKLLKENVVYQPAAPSDNASHNHNKKWTEKNESDFVHQLDLELEKVYSFQSAEYSRIDSKITALENIIDSNVVLPDASTSVTNEQNQLFLSNFDYKSFQDSLEETLNLAQELDHFSRLNFTGFIKIVKKHDRLHPEYTVKPLLNVRLNELPFHSEDYSPLLYRISVLYNFLRENFQSKISSSSFNNSMTLNSVSSNKAVSTANLDDSKCFKSFKFWIHPDNLMEVKTKILRHLPVLIYNNNSGSDYSNDENDSIITSLYFDNSNFDLYNAKLLKNNNSPTLRLRWSGKLIEKPEIFLEKKLFHDSTDTEPAHNNDEVEKLVSIKLKEKYIESLVIDANDQTAFNKILKKIRKRSDDNSQIEKLTTLRKFVIENDLEPTLRCIYTRTAFQIPGDDRVRIIIDSDILFIREDSFDKSRPIRDPQRWHRTDIDSKIDNPYSLLRKGEFVKFPYSVMEITVQDVGATSANPVTSSGVGTSTEHQKIKLSFSKKSGKWIEELTSSHLVKEVPNFSKFIQGIASLHTEDDKLDILPFWLPELEKDIRKDPKDAYDEELKQMKERKKSVSLINKVSTLSSPKLAATDSARESKRQMVSKLLMEKTNMKANLEDYDSSDNEDDDYLASTSNSEEFGFDDEDEFMPQQPRTVITNGSTFHNFPRQPTVIHSKFQDAESEDEEVELPPGVKEPKNFIKNAGPNKVEAKVWLANERTFIRWLHTSVILFLFATTIQNSTKKSNFPELQRWISGIYFLVTLFILGWGYHIYKKRLRIITDRSGEHLDNIWGPIIVAGSLLCILVINFSLGLKDSLVHHELSGKLKNLDGNTKEYLNFFVNMVGGDVELIN</sequence>
<dbReference type="GO" id="GO:0033254">
    <property type="term" value="C:vacuolar transporter chaperone complex"/>
    <property type="evidence" value="ECO:0007669"/>
    <property type="project" value="UniProtKB-ARBA"/>
</dbReference>
<proteinExistence type="predicted"/>
<evidence type="ECO:0000313" key="10">
    <source>
        <dbReference type="Proteomes" id="UP001360560"/>
    </source>
</evidence>
<evidence type="ECO:0000256" key="2">
    <source>
        <dbReference type="ARBA" id="ARBA00022554"/>
    </source>
</evidence>
<dbReference type="InterPro" id="IPR018966">
    <property type="entry name" value="VTC_domain"/>
</dbReference>
<reference evidence="9 10" key="1">
    <citation type="journal article" date="2023" name="Elife">
        <title>Identification of key yeast species and microbe-microbe interactions impacting larval growth of Drosophila in the wild.</title>
        <authorList>
            <person name="Mure A."/>
            <person name="Sugiura Y."/>
            <person name="Maeda R."/>
            <person name="Honda K."/>
            <person name="Sakurai N."/>
            <person name="Takahashi Y."/>
            <person name="Watada M."/>
            <person name="Katoh T."/>
            <person name="Gotoh A."/>
            <person name="Gotoh Y."/>
            <person name="Taniguchi I."/>
            <person name="Nakamura K."/>
            <person name="Hayashi T."/>
            <person name="Katayama T."/>
            <person name="Uemura T."/>
            <person name="Hattori Y."/>
        </authorList>
    </citation>
    <scope>NUCLEOTIDE SEQUENCE [LARGE SCALE GENOMIC DNA]</scope>
    <source>
        <strain evidence="9 10">SC-9</strain>
    </source>
</reference>
<evidence type="ECO:0000256" key="6">
    <source>
        <dbReference type="SAM" id="MobiDB-lite"/>
    </source>
</evidence>
<evidence type="ECO:0000313" key="9">
    <source>
        <dbReference type="EMBL" id="GMM38352.1"/>
    </source>
</evidence>
<evidence type="ECO:0000259" key="8">
    <source>
        <dbReference type="PROSITE" id="PS51382"/>
    </source>
</evidence>
<dbReference type="AlphaFoldDB" id="A0AAV5QTX1"/>
<dbReference type="RefSeq" id="XP_064855348.1">
    <property type="nucleotide sequence ID" value="XM_064999276.1"/>
</dbReference>
<keyword evidence="4 7" id="KW-1133">Transmembrane helix</keyword>
<dbReference type="InterPro" id="IPR042267">
    <property type="entry name" value="VTC_sf"/>
</dbReference>
<dbReference type="PANTHER" id="PTHR46140:SF2">
    <property type="entry name" value="VACUOLAR TRANSPORTER CHAPERONE 3 COMPLEX SUBUNIT 3-RELATED"/>
    <property type="match status" value="1"/>
</dbReference>
<keyword evidence="5 7" id="KW-0472">Membrane</keyword>
<dbReference type="Gene3D" id="3.20.100.30">
    <property type="entry name" value="VTC, catalytic tunnel domain"/>
    <property type="match status" value="1"/>
</dbReference>
<dbReference type="Pfam" id="PF09359">
    <property type="entry name" value="VTC"/>
    <property type="match status" value="1"/>
</dbReference>
<name>A0AAV5QTX1_9ASCO</name>
<dbReference type="InterPro" id="IPR051572">
    <property type="entry name" value="VTC_Complex_Subunit"/>
</dbReference>
<dbReference type="GO" id="GO:0006799">
    <property type="term" value="P:polyphosphate biosynthetic process"/>
    <property type="evidence" value="ECO:0007669"/>
    <property type="project" value="UniProtKB-ARBA"/>
</dbReference>
<protein>
    <submittedName>
        <fullName evidence="9">Vacuolar transporter chaperone</fullName>
    </submittedName>
</protein>
<keyword evidence="3 7" id="KW-0812">Transmembrane</keyword>
<keyword evidence="10" id="KW-1185">Reference proteome</keyword>
<dbReference type="InterPro" id="IPR004331">
    <property type="entry name" value="SPX_dom"/>
</dbReference>
<evidence type="ECO:0000256" key="4">
    <source>
        <dbReference type="ARBA" id="ARBA00022989"/>
    </source>
</evidence>
<evidence type="ECO:0000256" key="5">
    <source>
        <dbReference type="ARBA" id="ARBA00023136"/>
    </source>
</evidence>
<comment type="caution">
    <text evidence="9">The sequence shown here is derived from an EMBL/GenBank/DDBJ whole genome shotgun (WGS) entry which is preliminary data.</text>
</comment>
<organism evidence="9 10">
    <name type="scientific">Saccharomycopsis crataegensis</name>
    <dbReference type="NCBI Taxonomy" id="43959"/>
    <lineage>
        <taxon>Eukaryota</taxon>
        <taxon>Fungi</taxon>
        <taxon>Dikarya</taxon>
        <taxon>Ascomycota</taxon>
        <taxon>Saccharomycotina</taxon>
        <taxon>Saccharomycetes</taxon>
        <taxon>Saccharomycopsidaceae</taxon>
        <taxon>Saccharomycopsis</taxon>
    </lineage>
</organism>
<dbReference type="InterPro" id="IPR003807">
    <property type="entry name" value="DUF202"/>
</dbReference>
<dbReference type="GeneID" id="90076341"/>